<evidence type="ECO:0000313" key="8">
    <source>
        <dbReference type="EMBL" id="RZU34221.1"/>
    </source>
</evidence>
<evidence type="ECO:0000256" key="6">
    <source>
        <dbReference type="ARBA" id="ARBA00023136"/>
    </source>
</evidence>
<dbReference type="Pfam" id="PF01899">
    <property type="entry name" value="MNHE"/>
    <property type="match status" value="1"/>
</dbReference>
<sequence>MSDESTPESGHRVRHQIPLLVWLVLVWNLLWGTWSWANLLGGVAVALAVTWLLPLPPVVGGSRVRPLPTLFFLGYFLVDLIRSGALVAWQTIRPRGIDRSAIITVQLRTDSDLLLTVLTESLTLVPGSMVIDLDRERRTLALHVLHVRDDADVEAQRTAVLAQEERVVRAFGSPEAVAALGGAEAGTGRDAR</sequence>
<dbReference type="GO" id="GO:0008324">
    <property type="term" value="F:monoatomic cation transmembrane transporter activity"/>
    <property type="evidence" value="ECO:0007669"/>
    <property type="project" value="InterPro"/>
</dbReference>
<dbReference type="RefSeq" id="WP_104526521.1">
    <property type="nucleotide sequence ID" value="NZ_POQT01000001.1"/>
</dbReference>
<dbReference type="Proteomes" id="UP000292507">
    <property type="component" value="Unassembled WGS sequence"/>
</dbReference>
<keyword evidence="6 7" id="KW-0472">Membrane</keyword>
<reference evidence="8 9" key="1">
    <citation type="submission" date="2019-02" db="EMBL/GenBank/DDBJ databases">
        <title>Sequencing the genomes of 1000 actinobacteria strains.</title>
        <authorList>
            <person name="Klenk H.-P."/>
        </authorList>
    </citation>
    <scope>NUCLEOTIDE SEQUENCE [LARGE SCALE GENOMIC DNA]</scope>
    <source>
        <strain evidence="8 9">DSM 44509</strain>
    </source>
</reference>
<dbReference type="InterPro" id="IPR002758">
    <property type="entry name" value="Cation_antiport_E"/>
</dbReference>
<evidence type="ECO:0000256" key="1">
    <source>
        <dbReference type="ARBA" id="ARBA00004651"/>
    </source>
</evidence>
<comment type="subcellular location">
    <subcellularLocation>
        <location evidence="1">Cell membrane</location>
        <topology evidence="1">Multi-pass membrane protein</topology>
    </subcellularLocation>
</comment>
<proteinExistence type="inferred from homology"/>
<keyword evidence="5 7" id="KW-1133">Transmembrane helix</keyword>
<name>A0A4Q7YD37_9ACTN</name>
<evidence type="ECO:0000256" key="2">
    <source>
        <dbReference type="ARBA" id="ARBA00006228"/>
    </source>
</evidence>
<dbReference type="GO" id="GO:0005886">
    <property type="term" value="C:plasma membrane"/>
    <property type="evidence" value="ECO:0007669"/>
    <property type="project" value="UniProtKB-SubCell"/>
</dbReference>
<comment type="caution">
    <text evidence="8">The sequence shown here is derived from an EMBL/GenBank/DDBJ whole genome shotgun (WGS) entry which is preliminary data.</text>
</comment>
<feature type="transmembrane region" description="Helical" evidence="7">
    <location>
        <begin position="20"/>
        <end position="49"/>
    </location>
</feature>
<keyword evidence="3" id="KW-1003">Cell membrane</keyword>
<evidence type="ECO:0000256" key="3">
    <source>
        <dbReference type="ARBA" id="ARBA00022475"/>
    </source>
</evidence>
<feature type="transmembrane region" description="Helical" evidence="7">
    <location>
        <begin position="69"/>
        <end position="89"/>
    </location>
</feature>
<dbReference type="AlphaFoldDB" id="A0A4Q7YD37"/>
<dbReference type="OrthoDB" id="3556991at2"/>
<evidence type="ECO:0000313" key="9">
    <source>
        <dbReference type="Proteomes" id="UP000292507"/>
    </source>
</evidence>
<accession>A0A4Q7YD37</accession>
<comment type="similarity">
    <text evidence="2">Belongs to the CPA3 antiporters (TC 2.A.63) subunit E family.</text>
</comment>
<dbReference type="PANTHER" id="PTHR34584:SF1">
    <property type="entry name" value="NA(+)_H(+) ANTIPORTER SUBUNIT E1"/>
    <property type="match status" value="1"/>
</dbReference>
<evidence type="ECO:0000256" key="5">
    <source>
        <dbReference type="ARBA" id="ARBA00022989"/>
    </source>
</evidence>
<evidence type="ECO:0000256" key="4">
    <source>
        <dbReference type="ARBA" id="ARBA00022692"/>
    </source>
</evidence>
<evidence type="ECO:0000256" key="7">
    <source>
        <dbReference type="SAM" id="Phobius"/>
    </source>
</evidence>
<protein>
    <submittedName>
        <fullName evidence="8">Multisubunit sodium/proton antiporter MrpE subunit</fullName>
    </submittedName>
</protein>
<dbReference type="NCBIfam" id="NF006521">
    <property type="entry name" value="PRK08965.1-5"/>
    <property type="match status" value="1"/>
</dbReference>
<dbReference type="EMBL" id="SHKV01000001">
    <property type="protein sequence ID" value="RZU34221.1"/>
    <property type="molecule type" value="Genomic_DNA"/>
</dbReference>
<gene>
    <name evidence="8" type="ORF">BKA19_3982</name>
</gene>
<organism evidence="8 9">
    <name type="scientific">Blastococcus saxobsidens</name>
    <dbReference type="NCBI Taxonomy" id="138336"/>
    <lineage>
        <taxon>Bacteria</taxon>
        <taxon>Bacillati</taxon>
        <taxon>Actinomycetota</taxon>
        <taxon>Actinomycetes</taxon>
        <taxon>Geodermatophilales</taxon>
        <taxon>Geodermatophilaceae</taxon>
        <taxon>Blastococcus</taxon>
    </lineage>
</organism>
<keyword evidence="4 7" id="KW-0812">Transmembrane</keyword>
<dbReference type="PANTHER" id="PTHR34584">
    <property type="entry name" value="NA(+)/H(+) ANTIPORTER SUBUNIT E1"/>
    <property type="match status" value="1"/>
</dbReference>
<keyword evidence="9" id="KW-1185">Reference proteome</keyword>